<organism evidence="5 6">
    <name type="scientific">Rhizoctonia solani</name>
    <dbReference type="NCBI Taxonomy" id="456999"/>
    <lineage>
        <taxon>Eukaryota</taxon>
        <taxon>Fungi</taxon>
        <taxon>Dikarya</taxon>
        <taxon>Basidiomycota</taxon>
        <taxon>Agaricomycotina</taxon>
        <taxon>Agaricomycetes</taxon>
        <taxon>Cantharellales</taxon>
        <taxon>Ceratobasidiaceae</taxon>
        <taxon>Rhizoctonia</taxon>
    </lineage>
</organism>
<evidence type="ECO:0000256" key="3">
    <source>
        <dbReference type="SAM" id="MobiDB-lite"/>
    </source>
</evidence>
<dbReference type="AlphaFoldDB" id="A0A8H2WD16"/>
<evidence type="ECO:0000256" key="2">
    <source>
        <dbReference type="ARBA" id="ARBA00022840"/>
    </source>
</evidence>
<evidence type="ECO:0000313" key="5">
    <source>
        <dbReference type="EMBL" id="CAE6355059.1"/>
    </source>
</evidence>
<name>A0A8H2WD16_9AGAM</name>
<dbReference type="InterPro" id="IPR051681">
    <property type="entry name" value="Ser/Thr_Kinases-Pseudokinases"/>
</dbReference>
<reference evidence="5" key="1">
    <citation type="submission" date="2021-01" db="EMBL/GenBank/DDBJ databases">
        <authorList>
            <person name="Kaushik A."/>
        </authorList>
    </citation>
    <scope>NUCLEOTIDE SEQUENCE</scope>
    <source>
        <strain evidence="5">AG1-1C</strain>
    </source>
</reference>
<comment type="caution">
    <text evidence="5">The sequence shown here is derived from an EMBL/GenBank/DDBJ whole genome shotgun (WGS) entry which is preliminary data.</text>
</comment>
<dbReference type="PANTHER" id="PTHR44329:SF298">
    <property type="entry name" value="MIXED LINEAGE KINASE DOMAIN-LIKE PROTEIN"/>
    <property type="match status" value="1"/>
</dbReference>
<evidence type="ECO:0000313" key="6">
    <source>
        <dbReference type="Proteomes" id="UP000663846"/>
    </source>
</evidence>
<dbReference type="PROSITE" id="PS00108">
    <property type="entry name" value="PROTEIN_KINASE_ST"/>
    <property type="match status" value="1"/>
</dbReference>
<dbReference type="PRINTS" id="PR00109">
    <property type="entry name" value="TYRKINASE"/>
</dbReference>
<dbReference type="InterPro" id="IPR011009">
    <property type="entry name" value="Kinase-like_dom_sf"/>
</dbReference>
<dbReference type="InterPro" id="IPR001245">
    <property type="entry name" value="Ser-Thr/Tyr_kinase_cat_dom"/>
</dbReference>
<dbReference type="SUPFAM" id="SSF56112">
    <property type="entry name" value="Protein kinase-like (PK-like)"/>
    <property type="match status" value="1"/>
</dbReference>
<feature type="region of interest" description="Disordered" evidence="3">
    <location>
        <begin position="244"/>
        <end position="321"/>
    </location>
</feature>
<accession>A0A8H2WD16</accession>
<protein>
    <recommendedName>
        <fullName evidence="4">Protein kinase domain-containing protein</fullName>
    </recommendedName>
</protein>
<dbReference type="PROSITE" id="PS50011">
    <property type="entry name" value="PROTEIN_KINASE_DOM"/>
    <property type="match status" value="1"/>
</dbReference>
<evidence type="ECO:0000256" key="1">
    <source>
        <dbReference type="ARBA" id="ARBA00022741"/>
    </source>
</evidence>
<dbReference type="PANTHER" id="PTHR44329">
    <property type="entry name" value="SERINE/THREONINE-PROTEIN KINASE TNNI3K-RELATED"/>
    <property type="match status" value="1"/>
</dbReference>
<gene>
    <name evidence="5" type="ORF">RDB_LOCUS14443</name>
</gene>
<sequence length="432" mass="47676">MNQQMTVDVTVQKVAAHSIYKWSKCRHPNIHPLLGFTIFHGRIGMVSQYESNGDVRYYLATNRKSTREQLNLCTEISEGVSYLRKIGIVHGDIKGHNVLISRDGAAMPTDFDNAELSEPSLGSTGTPGLAFSPRWTAPEVILQPTGKTRESDVYSLGMEVVTSKAPWADIQTDMGVVAAVIIRKEIPPGDEHNLIQDVLWNLLVNCWQYDPQARPTSANISKIMKDITETETILVGIIPSPIGISREWEPGPESPGQPGDSTMSEVNSEKDIDPKSSSSDTPYSPPRIIGYFPSESPVLPTHRSSSEFSAPHGGQPELEAPSGISTITLSRYMRGSFWCAPNLLWRISGCLPRKIIRFKHNLREGAESGRRSLTDGNEEAVCISGNSYMEQMQASQHSPVPGFSCVPGQNWNSVTVDAERSLSRVLEEESRR</sequence>
<proteinExistence type="predicted"/>
<dbReference type="GO" id="GO:0004674">
    <property type="term" value="F:protein serine/threonine kinase activity"/>
    <property type="evidence" value="ECO:0007669"/>
    <property type="project" value="TreeGrafter"/>
</dbReference>
<dbReference type="InterPro" id="IPR000719">
    <property type="entry name" value="Prot_kinase_dom"/>
</dbReference>
<dbReference type="InterPro" id="IPR008271">
    <property type="entry name" value="Ser/Thr_kinase_AS"/>
</dbReference>
<dbReference type="EMBL" id="CAJMWS010000072">
    <property type="protein sequence ID" value="CAE6355059.1"/>
    <property type="molecule type" value="Genomic_DNA"/>
</dbReference>
<evidence type="ECO:0000259" key="4">
    <source>
        <dbReference type="PROSITE" id="PS50011"/>
    </source>
</evidence>
<dbReference type="Gene3D" id="1.10.510.10">
    <property type="entry name" value="Transferase(Phosphotransferase) domain 1"/>
    <property type="match status" value="1"/>
</dbReference>
<dbReference type="Pfam" id="PF07714">
    <property type="entry name" value="PK_Tyr_Ser-Thr"/>
    <property type="match status" value="1"/>
</dbReference>
<keyword evidence="2" id="KW-0067">ATP-binding</keyword>
<keyword evidence="1" id="KW-0547">Nucleotide-binding</keyword>
<dbReference type="SMART" id="SM00220">
    <property type="entry name" value="S_TKc"/>
    <property type="match status" value="1"/>
</dbReference>
<dbReference type="Proteomes" id="UP000663846">
    <property type="component" value="Unassembled WGS sequence"/>
</dbReference>
<dbReference type="GO" id="GO:0005524">
    <property type="term" value="F:ATP binding"/>
    <property type="evidence" value="ECO:0007669"/>
    <property type="project" value="UniProtKB-KW"/>
</dbReference>
<feature type="domain" description="Protein kinase" evidence="4">
    <location>
        <begin position="1"/>
        <end position="234"/>
    </location>
</feature>